<dbReference type="Pfam" id="PF01437">
    <property type="entry name" value="PSI"/>
    <property type="match status" value="1"/>
</dbReference>
<keyword evidence="7" id="KW-0325">Glycoprotein</keyword>
<feature type="compositionally biased region" description="Polar residues" evidence="8">
    <location>
        <begin position="93"/>
        <end position="121"/>
    </location>
</feature>
<proteinExistence type="inferred from homology"/>
<comment type="similarity">
    <text evidence="2">Belongs to the plexin family.</text>
</comment>
<evidence type="ECO:0000313" key="10">
    <source>
        <dbReference type="EMBL" id="TNN55453.1"/>
    </source>
</evidence>
<dbReference type="EMBL" id="SRLO01000455">
    <property type="protein sequence ID" value="TNN55453.1"/>
    <property type="molecule type" value="Genomic_DNA"/>
</dbReference>
<keyword evidence="4" id="KW-0732">Signal</keyword>
<gene>
    <name evidence="10" type="primary">PLXDC2</name>
    <name evidence="10" type="ORF">EYF80_034335</name>
</gene>
<reference evidence="10 11" key="1">
    <citation type="submission" date="2019-03" db="EMBL/GenBank/DDBJ databases">
        <title>First draft genome of Liparis tanakae, snailfish: a comprehensive survey of snailfish specific genes.</title>
        <authorList>
            <person name="Kim W."/>
            <person name="Song I."/>
            <person name="Jeong J.-H."/>
            <person name="Kim D."/>
            <person name="Kim S."/>
            <person name="Ryu S."/>
            <person name="Song J.Y."/>
            <person name="Lee S.K."/>
        </authorList>
    </citation>
    <scope>NUCLEOTIDE SEQUENCE [LARGE SCALE GENOMIC DNA]</scope>
    <source>
        <tissue evidence="10">Muscle</tissue>
    </source>
</reference>
<feature type="compositionally biased region" description="Polar residues" evidence="8">
    <location>
        <begin position="160"/>
        <end position="170"/>
    </location>
</feature>
<evidence type="ECO:0000313" key="11">
    <source>
        <dbReference type="Proteomes" id="UP000314294"/>
    </source>
</evidence>
<keyword evidence="5" id="KW-1133">Transmembrane helix</keyword>
<dbReference type="PANTHER" id="PTHR13055">
    <property type="entry name" value="TUMOR ENDOTHELIAL MARKER 7 RELATED"/>
    <property type="match status" value="1"/>
</dbReference>
<protein>
    <submittedName>
        <fullName evidence="10">Plexin domain-containing protein 2</fullName>
    </submittedName>
</protein>
<feature type="region of interest" description="Disordered" evidence="8">
    <location>
        <begin position="85"/>
        <end position="170"/>
    </location>
</feature>
<dbReference type="InterPro" id="IPR002165">
    <property type="entry name" value="Plexin_repeat"/>
</dbReference>
<keyword evidence="6" id="KW-0472">Membrane</keyword>
<accession>A0A4Z2GRQ0</accession>
<dbReference type="GO" id="GO:0016020">
    <property type="term" value="C:membrane"/>
    <property type="evidence" value="ECO:0007669"/>
    <property type="project" value="UniProtKB-SubCell"/>
</dbReference>
<evidence type="ECO:0000256" key="4">
    <source>
        <dbReference type="ARBA" id="ARBA00022729"/>
    </source>
</evidence>
<evidence type="ECO:0000256" key="1">
    <source>
        <dbReference type="ARBA" id="ARBA00004479"/>
    </source>
</evidence>
<dbReference type="OrthoDB" id="6285106at2759"/>
<feature type="compositionally biased region" description="Low complexity" evidence="8">
    <location>
        <begin position="122"/>
        <end position="134"/>
    </location>
</feature>
<dbReference type="AlphaFoldDB" id="A0A4Z2GRQ0"/>
<dbReference type="InterPro" id="IPR031152">
    <property type="entry name" value="PLXDC"/>
</dbReference>
<evidence type="ECO:0000256" key="8">
    <source>
        <dbReference type="SAM" id="MobiDB-lite"/>
    </source>
</evidence>
<evidence type="ECO:0000256" key="3">
    <source>
        <dbReference type="ARBA" id="ARBA00022692"/>
    </source>
</evidence>
<dbReference type="PANTHER" id="PTHR13055:SF11">
    <property type="entry name" value="PLEXIN DOMAIN-CONTAINING PROTEIN 2"/>
    <property type="match status" value="1"/>
</dbReference>
<evidence type="ECO:0000256" key="5">
    <source>
        <dbReference type="ARBA" id="ARBA00022989"/>
    </source>
</evidence>
<dbReference type="SMART" id="SM00423">
    <property type="entry name" value="PSI"/>
    <property type="match status" value="1"/>
</dbReference>
<organism evidence="10 11">
    <name type="scientific">Liparis tanakae</name>
    <name type="common">Tanaka's snailfish</name>
    <dbReference type="NCBI Taxonomy" id="230148"/>
    <lineage>
        <taxon>Eukaryota</taxon>
        <taxon>Metazoa</taxon>
        <taxon>Chordata</taxon>
        <taxon>Craniata</taxon>
        <taxon>Vertebrata</taxon>
        <taxon>Euteleostomi</taxon>
        <taxon>Actinopterygii</taxon>
        <taxon>Neopterygii</taxon>
        <taxon>Teleostei</taxon>
        <taxon>Neoteleostei</taxon>
        <taxon>Acanthomorphata</taxon>
        <taxon>Eupercaria</taxon>
        <taxon>Perciformes</taxon>
        <taxon>Cottioidei</taxon>
        <taxon>Cottales</taxon>
        <taxon>Liparidae</taxon>
        <taxon>Liparis</taxon>
    </lineage>
</organism>
<dbReference type="InterPro" id="IPR016201">
    <property type="entry name" value="PSI"/>
</dbReference>
<evidence type="ECO:0000256" key="7">
    <source>
        <dbReference type="ARBA" id="ARBA00023180"/>
    </source>
</evidence>
<feature type="domain" description="PSI" evidence="9">
    <location>
        <begin position="20"/>
        <end position="65"/>
    </location>
</feature>
<keyword evidence="3" id="KW-0812">Transmembrane</keyword>
<keyword evidence="11" id="KW-1185">Reference proteome</keyword>
<comment type="subcellular location">
    <subcellularLocation>
        <location evidence="1">Membrane</location>
        <topology evidence="1">Single-pass type I membrane protein</topology>
    </subcellularLocation>
</comment>
<sequence>MFDSQKPKPTHSPPCSLFPACLQFSSCGPCVTSQIGFNCSWCSRLRRCSSGFDRNRQDWVDFGCPEERRDLRCLGATDVANATSRRHLAQTAAPVTTTAKQQRSSSVTSEPPGRTSSVTNPSTRRSTARRTMSTAPPPTSGAADGEVNSHACRSRPVSLPLTSSIHTRTV</sequence>
<evidence type="ECO:0000259" key="9">
    <source>
        <dbReference type="SMART" id="SM00423"/>
    </source>
</evidence>
<evidence type="ECO:0000256" key="6">
    <source>
        <dbReference type="ARBA" id="ARBA00023136"/>
    </source>
</evidence>
<evidence type="ECO:0000256" key="2">
    <source>
        <dbReference type="ARBA" id="ARBA00010297"/>
    </source>
</evidence>
<comment type="caution">
    <text evidence="10">The sequence shown here is derived from an EMBL/GenBank/DDBJ whole genome shotgun (WGS) entry which is preliminary data.</text>
</comment>
<name>A0A4Z2GRQ0_9TELE</name>
<dbReference type="Proteomes" id="UP000314294">
    <property type="component" value="Unassembled WGS sequence"/>
</dbReference>